<dbReference type="InterPro" id="IPR006330">
    <property type="entry name" value="Ado/ade_deaminase"/>
</dbReference>
<dbReference type="Proteomes" id="UP000294947">
    <property type="component" value="Unassembled WGS sequence"/>
</dbReference>
<organism evidence="8 9">
    <name type="scientific">Saccharopolyspora elongata</name>
    <dbReference type="NCBI Taxonomy" id="2530387"/>
    <lineage>
        <taxon>Bacteria</taxon>
        <taxon>Bacillati</taxon>
        <taxon>Actinomycetota</taxon>
        <taxon>Actinomycetes</taxon>
        <taxon>Pseudonocardiales</taxon>
        <taxon>Pseudonocardiaceae</taxon>
        <taxon>Saccharopolyspora</taxon>
    </lineage>
</organism>
<proteinExistence type="inferred from homology"/>
<dbReference type="Pfam" id="PF00962">
    <property type="entry name" value="A_deaminase"/>
    <property type="match status" value="1"/>
</dbReference>
<dbReference type="GO" id="GO:0006154">
    <property type="term" value="P:adenosine catabolic process"/>
    <property type="evidence" value="ECO:0007669"/>
    <property type="project" value="TreeGrafter"/>
</dbReference>
<evidence type="ECO:0000256" key="4">
    <source>
        <dbReference type="ARBA" id="ARBA00022723"/>
    </source>
</evidence>
<dbReference type="GO" id="GO:0043103">
    <property type="term" value="P:hypoxanthine salvage"/>
    <property type="evidence" value="ECO:0007669"/>
    <property type="project" value="TreeGrafter"/>
</dbReference>
<dbReference type="EC" id="3.5.4.4" evidence="3"/>
<dbReference type="GO" id="GO:0046103">
    <property type="term" value="P:inosine biosynthetic process"/>
    <property type="evidence" value="ECO:0007669"/>
    <property type="project" value="TreeGrafter"/>
</dbReference>
<comment type="caution">
    <text evidence="8">The sequence shown here is derived from an EMBL/GenBank/DDBJ whole genome shotgun (WGS) entry which is preliminary data.</text>
</comment>
<dbReference type="GO" id="GO:0046872">
    <property type="term" value="F:metal ion binding"/>
    <property type="evidence" value="ECO:0007669"/>
    <property type="project" value="UniProtKB-KW"/>
</dbReference>
<dbReference type="EMBL" id="SMKW01000055">
    <property type="protein sequence ID" value="TDD41708.1"/>
    <property type="molecule type" value="Genomic_DNA"/>
</dbReference>
<accession>A0A4R4YAS6</accession>
<evidence type="ECO:0000256" key="5">
    <source>
        <dbReference type="ARBA" id="ARBA00022801"/>
    </source>
</evidence>
<evidence type="ECO:0000256" key="1">
    <source>
        <dbReference type="ARBA" id="ARBA00001947"/>
    </source>
</evidence>
<sequence length="445" mass="48840">MTTPASPGPEICCGVGPVTGSLRFVLADLHLHFHGCVRPRELLDHLARSDRLLWDWYESEMHAAYGVVPPTRQVVERYRRGDAAAAAEFAEIFVFGEQDAGNFARFQAKANLLWVAAHQDDPSHHIAEFATAIRADHRRQGLAYAELRVSADMLAIVCDGGSAGERFAISLPRADPWSEWDRVRELALGPLGHSLVGVDFGGVEEGHPPKDQAAFFAAVRDFNAAHPHRALAILYHVGESFGDKSLESAVRWVHEAAGLGVHRLGHGIALGVEPAMFGLHTRTESVAERRDQIAYDLRHRDGLRAAGVPVDPVALQDEQDRLVALPGTATVNVEYDGARLAEVRRRQDYAMSRVRSTAAVLEVCPTSNRRVAGISDPAHHPVHRFLAAGLPVVISSDDPGIFDTTLDEELDWVCEHTGGGEELRRTLLRTAWRSRAEVLTGRLPE</sequence>
<evidence type="ECO:0000256" key="2">
    <source>
        <dbReference type="ARBA" id="ARBA00006676"/>
    </source>
</evidence>
<dbReference type="InterPro" id="IPR032466">
    <property type="entry name" value="Metal_Hydrolase"/>
</dbReference>
<dbReference type="Gene3D" id="3.20.20.140">
    <property type="entry name" value="Metal-dependent hydrolases"/>
    <property type="match status" value="1"/>
</dbReference>
<keyword evidence="4" id="KW-0479">Metal-binding</keyword>
<protein>
    <recommendedName>
        <fullName evidence="3">adenosine deaminase</fullName>
        <ecNumber evidence="3">3.5.4.4</ecNumber>
    </recommendedName>
</protein>
<dbReference type="PANTHER" id="PTHR11409:SF43">
    <property type="entry name" value="ADENOSINE DEAMINASE"/>
    <property type="match status" value="1"/>
</dbReference>
<dbReference type="GO" id="GO:0004000">
    <property type="term" value="F:adenosine deaminase activity"/>
    <property type="evidence" value="ECO:0007669"/>
    <property type="project" value="UniProtKB-ARBA"/>
</dbReference>
<comment type="similarity">
    <text evidence="2">Belongs to the metallo-dependent hydrolases superfamily. Adenosine and AMP deaminases family.</text>
</comment>
<evidence type="ECO:0000256" key="3">
    <source>
        <dbReference type="ARBA" id="ARBA00012784"/>
    </source>
</evidence>
<dbReference type="GO" id="GO:0005829">
    <property type="term" value="C:cytosol"/>
    <property type="evidence" value="ECO:0007669"/>
    <property type="project" value="TreeGrafter"/>
</dbReference>
<dbReference type="InterPro" id="IPR001365">
    <property type="entry name" value="A_deaminase_dom"/>
</dbReference>
<name>A0A4R4YAS6_9PSEU</name>
<evidence type="ECO:0000313" key="8">
    <source>
        <dbReference type="EMBL" id="TDD41708.1"/>
    </source>
</evidence>
<dbReference type="PANTHER" id="PTHR11409">
    <property type="entry name" value="ADENOSINE DEAMINASE"/>
    <property type="match status" value="1"/>
</dbReference>
<keyword evidence="9" id="KW-1185">Reference proteome</keyword>
<keyword evidence="5" id="KW-0378">Hydrolase</keyword>
<evidence type="ECO:0000313" key="9">
    <source>
        <dbReference type="Proteomes" id="UP000294947"/>
    </source>
</evidence>
<evidence type="ECO:0000259" key="7">
    <source>
        <dbReference type="Pfam" id="PF00962"/>
    </source>
</evidence>
<dbReference type="SUPFAM" id="SSF51556">
    <property type="entry name" value="Metallo-dependent hydrolases"/>
    <property type="match status" value="1"/>
</dbReference>
<evidence type="ECO:0000256" key="6">
    <source>
        <dbReference type="ARBA" id="ARBA00022833"/>
    </source>
</evidence>
<comment type="cofactor">
    <cofactor evidence="1">
        <name>Zn(2+)</name>
        <dbReference type="ChEBI" id="CHEBI:29105"/>
    </cofactor>
</comment>
<keyword evidence="6" id="KW-0862">Zinc</keyword>
<reference evidence="8 9" key="1">
    <citation type="submission" date="2019-03" db="EMBL/GenBank/DDBJ databases">
        <title>Draft genome sequences of novel Actinobacteria.</title>
        <authorList>
            <person name="Sahin N."/>
            <person name="Ay H."/>
            <person name="Saygin H."/>
        </authorList>
    </citation>
    <scope>NUCLEOTIDE SEQUENCE [LARGE SCALE GENOMIC DNA]</scope>
    <source>
        <strain evidence="8 9">7K502</strain>
    </source>
</reference>
<feature type="domain" description="Adenosine deaminase" evidence="7">
    <location>
        <begin position="351"/>
        <end position="427"/>
    </location>
</feature>
<dbReference type="AlphaFoldDB" id="A0A4R4YAS6"/>
<gene>
    <name evidence="8" type="ORF">E1288_31650</name>
</gene>